<name>A0A2K5ARM2_9ARCH</name>
<sequence length="33" mass="3560">MAVIIIIITIISIPVVYGEEKIVLNGLAINHSI</sequence>
<dbReference type="AlphaFoldDB" id="A0A2K5ARM2"/>
<dbReference type="Proteomes" id="UP000236248">
    <property type="component" value="Chromosome NCAV"/>
</dbReference>
<protein>
    <submittedName>
        <fullName evidence="1">Uncharacterized protein</fullName>
    </submittedName>
</protein>
<proteinExistence type="predicted"/>
<dbReference type="EMBL" id="LT981265">
    <property type="protein sequence ID" value="SPC34301.1"/>
    <property type="molecule type" value="Genomic_DNA"/>
</dbReference>
<dbReference type="KEGG" id="ncv:NCAV_1125"/>
<evidence type="ECO:0000313" key="1">
    <source>
        <dbReference type="EMBL" id="SPC34301.1"/>
    </source>
</evidence>
<accession>A0A2K5ARM2</accession>
<gene>
    <name evidence="1" type="ORF">NCAV_1125</name>
</gene>
<evidence type="ECO:0000313" key="2">
    <source>
        <dbReference type="Proteomes" id="UP000236248"/>
    </source>
</evidence>
<organism evidence="1 2">
    <name type="scientific">Candidatus Nitrosocaldus cavascurensis</name>
    <dbReference type="NCBI Taxonomy" id="2058097"/>
    <lineage>
        <taxon>Archaea</taxon>
        <taxon>Nitrososphaerota</taxon>
        <taxon>Nitrososphaeria</taxon>
        <taxon>Candidatus Nitrosocaldales</taxon>
        <taxon>Candidatus Nitrosocaldaceae</taxon>
        <taxon>Candidatus Nitrosocaldus</taxon>
    </lineage>
</organism>
<keyword evidence="2" id="KW-1185">Reference proteome</keyword>
<reference evidence="2" key="1">
    <citation type="submission" date="2018-01" db="EMBL/GenBank/DDBJ databases">
        <authorList>
            <person name="Kerou L M."/>
        </authorList>
    </citation>
    <scope>NUCLEOTIDE SEQUENCE [LARGE SCALE GENOMIC DNA]</scope>
    <source>
        <strain evidence="2">SCU2</strain>
    </source>
</reference>